<dbReference type="Gene3D" id="3.90.110.10">
    <property type="entry name" value="Lactate dehydrogenase/glycoside hydrolase, family 4, C-terminal"/>
    <property type="match status" value="1"/>
</dbReference>
<comment type="caution">
    <text evidence="10">The sequence shown here is derived from an EMBL/GenBank/DDBJ whole genome shotgun (WGS) entry which is preliminary data.</text>
</comment>
<evidence type="ECO:0000256" key="8">
    <source>
        <dbReference type="SAM" id="MobiDB-lite"/>
    </source>
</evidence>
<comment type="cofactor">
    <cofactor evidence="1">
        <name>NAD(+)</name>
        <dbReference type="ChEBI" id="CHEBI:57540"/>
    </cofactor>
</comment>
<dbReference type="PANTHER" id="PTHR32092:SF5">
    <property type="entry name" value="6-PHOSPHO-BETA-GLUCOSIDASE"/>
    <property type="match status" value="1"/>
</dbReference>
<evidence type="ECO:0000313" key="10">
    <source>
        <dbReference type="EMBL" id="MBP2020140.1"/>
    </source>
</evidence>
<comment type="subunit">
    <text evidence="2">Homotetramer.</text>
</comment>
<evidence type="ECO:0000256" key="5">
    <source>
        <dbReference type="ARBA" id="ARBA00023027"/>
    </source>
</evidence>
<dbReference type="InterPro" id="IPR022616">
    <property type="entry name" value="Glyco_hydro_4_C"/>
</dbReference>
<accession>A0ABS4JX82</accession>
<protein>
    <submittedName>
        <fullName evidence="10">Alpha-galactosidase/6-phospho-beta-glucosidase family protein</fullName>
    </submittedName>
</protein>
<keyword evidence="11" id="KW-1185">Reference proteome</keyword>
<keyword evidence="5" id="KW-0520">NAD</keyword>
<keyword evidence="6" id="KW-0464">Manganese</keyword>
<keyword evidence="3" id="KW-0479">Metal-binding</keyword>
<evidence type="ECO:0000259" key="9">
    <source>
        <dbReference type="Pfam" id="PF11975"/>
    </source>
</evidence>
<feature type="compositionally biased region" description="Acidic residues" evidence="8">
    <location>
        <begin position="1"/>
        <end position="11"/>
    </location>
</feature>
<dbReference type="Proteomes" id="UP001519289">
    <property type="component" value="Unassembled WGS sequence"/>
</dbReference>
<evidence type="ECO:0000256" key="7">
    <source>
        <dbReference type="ARBA" id="ARBA00023295"/>
    </source>
</evidence>
<evidence type="ECO:0000256" key="1">
    <source>
        <dbReference type="ARBA" id="ARBA00001911"/>
    </source>
</evidence>
<keyword evidence="4" id="KW-0378">Hydrolase</keyword>
<evidence type="ECO:0000256" key="6">
    <source>
        <dbReference type="ARBA" id="ARBA00023211"/>
    </source>
</evidence>
<evidence type="ECO:0000256" key="2">
    <source>
        <dbReference type="ARBA" id="ARBA00011881"/>
    </source>
</evidence>
<evidence type="ECO:0000256" key="3">
    <source>
        <dbReference type="ARBA" id="ARBA00022723"/>
    </source>
</evidence>
<dbReference type="PANTHER" id="PTHR32092">
    <property type="entry name" value="6-PHOSPHO-BETA-GLUCOSIDASE-RELATED"/>
    <property type="match status" value="1"/>
</dbReference>
<dbReference type="SUPFAM" id="SSF56327">
    <property type="entry name" value="LDH C-terminal domain-like"/>
    <property type="match status" value="1"/>
</dbReference>
<gene>
    <name evidence="10" type="ORF">J2Z79_003594</name>
</gene>
<dbReference type="Pfam" id="PF11975">
    <property type="entry name" value="Glyco_hydro_4C"/>
    <property type="match status" value="1"/>
</dbReference>
<dbReference type="EMBL" id="JAGGLG010000051">
    <property type="protein sequence ID" value="MBP2020140.1"/>
    <property type="molecule type" value="Genomic_DNA"/>
</dbReference>
<reference evidence="10 11" key="1">
    <citation type="submission" date="2021-03" db="EMBL/GenBank/DDBJ databases">
        <title>Genomic Encyclopedia of Type Strains, Phase IV (KMG-IV): sequencing the most valuable type-strain genomes for metagenomic binning, comparative biology and taxonomic classification.</title>
        <authorList>
            <person name="Goeker M."/>
        </authorList>
    </citation>
    <scope>NUCLEOTIDE SEQUENCE [LARGE SCALE GENOMIC DNA]</scope>
    <source>
        <strain evidence="10 11">DSM 27138</strain>
    </source>
</reference>
<dbReference type="InterPro" id="IPR001088">
    <property type="entry name" value="Glyco_hydro_4"/>
</dbReference>
<feature type="domain" description="Glycosyl hydrolase family 4 C-terminal" evidence="9">
    <location>
        <begin position="2"/>
        <end position="152"/>
    </location>
</feature>
<name>A0ABS4JX82_9FIRM</name>
<keyword evidence="7" id="KW-0326">Glycosidase</keyword>
<evidence type="ECO:0000313" key="11">
    <source>
        <dbReference type="Proteomes" id="UP001519289"/>
    </source>
</evidence>
<dbReference type="InterPro" id="IPR015955">
    <property type="entry name" value="Lactate_DH/Glyco_Ohase_4_C"/>
</dbReference>
<sequence length="180" mass="19823">MHDEMLAEEMQDAAPGGKGTRGEVVRRVEAELFELYKDPNLDVKPPQLMQRGGAYYSDAACELINSIYNNKMDVHVVNIRNNGANADLPDDVSIECNAIVGSFGARPITVGRFPRHLVGLLQQVKAYEELTVEAAVTGDYDTALRALLANPFIPGIKVAKPLLDEMLAAHAEYLPQFKIR</sequence>
<proteinExistence type="predicted"/>
<organism evidence="10 11">
    <name type="scientific">Symbiobacterium terraclitae</name>
    <dbReference type="NCBI Taxonomy" id="557451"/>
    <lineage>
        <taxon>Bacteria</taxon>
        <taxon>Bacillati</taxon>
        <taxon>Bacillota</taxon>
        <taxon>Clostridia</taxon>
        <taxon>Eubacteriales</taxon>
        <taxon>Symbiobacteriaceae</taxon>
        <taxon>Symbiobacterium</taxon>
    </lineage>
</organism>
<feature type="region of interest" description="Disordered" evidence="8">
    <location>
        <begin position="1"/>
        <end position="21"/>
    </location>
</feature>
<evidence type="ECO:0000256" key="4">
    <source>
        <dbReference type="ARBA" id="ARBA00022801"/>
    </source>
</evidence>